<dbReference type="WBParaSite" id="MBELARI_LOCUS15242">
    <property type="protein sequence ID" value="MBELARI_LOCUS15242"/>
    <property type="gene ID" value="MBELARI_LOCUS15242"/>
</dbReference>
<feature type="signal peptide" evidence="1">
    <location>
        <begin position="1"/>
        <end position="15"/>
    </location>
</feature>
<organism evidence="2 3">
    <name type="scientific">Mesorhabditis belari</name>
    <dbReference type="NCBI Taxonomy" id="2138241"/>
    <lineage>
        <taxon>Eukaryota</taxon>
        <taxon>Metazoa</taxon>
        <taxon>Ecdysozoa</taxon>
        <taxon>Nematoda</taxon>
        <taxon>Chromadorea</taxon>
        <taxon>Rhabditida</taxon>
        <taxon>Rhabditina</taxon>
        <taxon>Rhabditomorpha</taxon>
        <taxon>Rhabditoidea</taxon>
        <taxon>Rhabditidae</taxon>
        <taxon>Mesorhabditinae</taxon>
        <taxon>Mesorhabditis</taxon>
    </lineage>
</organism>
<dbReference type="Proteomes" id="UP000887575">
    <property type="component" value="Unassembled WGS sequence"/>
</dbReference>
<evidence type="ECO:0000313" key="3">
    <source>
        <dbReference type="WBParaSite" id="MBELARI_LOCUS15242"/>
    </source>
</evidence>
<keyword evidence="2" id="KW-1185">Reference proteome</keyword>
<reference evidence="3" key="1">
    <citation type="submission" date="2024-02" db="UniProtKB">
        <authorList>
            <consortium name="WormBaseParasite"/>
        </authorList>
    </citation>
    <scope>IDENTIFICATION</scope>
</reference>
<dbReference type="AlphaFoldDB" id="A0AAF3ENF1"/>
<accession>A0AAF3ENF1</accession>
<evidence type="ECO:0000313" key="2">
    <source>
        <dbReference type="Proteomes" id="UP000887575"/>
    </source>
</evidence>
<proteinExistence type="predicted"/>
<keyword evidence="1" id="KW-0732">Signal</keyword>
<feature type="chain" id="PRO_5042289500" evidence="1">
    <location>
        <begin position="16"/>
        <end position="208"/>
    </location>
</feature>
<sequence length="208" mass="24338">MFFHVLILFIPLTNAITSCDNLQQIFCESMIQGYEEEMAKWKYSNKTVINKSSDWEMKLRESTYENTKEILEAKCGKEFVEENDLRNLDGLWSAQYERTKSSEIYCNHLSLVLFQTMTQAVWETFYEKQNENPQNKTSNEGADFRTPNAQALVLQFRGRIFEKATNHLLEKCGKKIIEAIDSSGIDQNAIFDKVLHNMEIRSNHQRET</sequence>
<evidence type="ECO:0000256" key="1">
    <source>
        <dbReference type="SAM" id="SignalP"/>
    </source>
</evidence>
<protein>
    <submittedName>
        <fullName evidence="3">Uncharacterized protein</fullName>
    </submittedName>
</protein>
<name>A0AAF3ENF1_9BILA</name>